<feature type="compositionally biased region" description="Basic and acidic residues" evidence="1">
    <location>
        <begin position="94"/>
        <end position="113"/>
    </location>
</feature>
<keyword evidence="4" id="KW-1185">Reference proteome</keyword>
<keyword evidence="2" id="KW-0812">Transmembrane</keyword>
<reference evidence="3" key="1">
    <citation type="journal article" date="2020" name="Stud. Mycol.">
        <title>101 Dothideomycetes genomes: a test case for predicting lifestyles and emergence of pathogens.</title>
        <authorList>
            <person name="Haridas S."/>
            <person name="Albert R."/>
            <person name="Binder M."/>
            <person name="Bloem J."/>
            <person name="Labutti K."/>
            <person name="Salamov A."/>
            <person name="Andreopoulos B."/>
            <person name="Baker S."/>
            <person name="Barry K."/>
            <person name="Bills G."/>
            <person name="Bluhm B."/>
            <person name="Cannon C."/>
            <person name="Castanera R."/>
            <person name="Culley D."/>
            <person name="Daum C."/>
            <person name="Ezra D."/>
            <person name="Gonzalez J."/>
            <person name="Henrissat B."/>
            <person name="Kuo A."/>
            <person name="Liang C."/>
            <person name="Lipzen A."/>
            <person name="Lutzoni F."/>
            <person name="Magnuson J."/>
            <person name="Mondo S."/>
            <person name="Nolan M."/>
            <person name="Ohm R."/>
            <person name="Pangilinan J."/>
            <person name="Park H.-J."/>
            <person name="Ramirez L."/>
            <person name="Alfaro M."/>
            <person name="Sun H."/>
            <person name="Tritt A."/>
            <person name="Yoshinaga Y."/>
            <person name="Zwiers L.-H."/>
            <person name="Turgeon B."/>
            <person name="Goodwin S."/>
            <person name="Spatafora J."/>
            <person name="Crous P."/>
            <person name="Grigoriev I."/>
        </authorList>
    </citation>
    <scope>NUCLEOTIDE SEQUENCE</scope>
    <source>
        <strain evidence="3">CBS 279.74</strain>
    </source>
</reference>
<protein>
    <submittedName>
        <fullName evidence="3">Uncharacterized protein</fullName>
    </submittedName>
</protein>
<feature type="transmembrane region" description="Helical" evidence="2">
    <location>
        <begin position="56"/>
        <end position="73"/>
    </location>
</feature>
<feature type="region of interest" description="Disordered" evidence="1">
    <location>
        <begin position="90"/>
        <end position="113"/>
    </location>
</feature>
<evidence type="ECO:0000313" key="4">
    <source>
        <dbReference type="Proteomes" id="UP000799428"/>
    </source>
</evidence>
<dbReference type="EMBL" id="MU005777">
    <property type="protein sequence ID" value="KAF2705837.1"/>
    <property type="molecule type" value="Genomic_DNA"/>
</dbReference>
<name>A0A6G1K0B2_9PLEO</name>
<keyword evidence="2" id="KW-1133">Transmembrane helix</keyword>
<organism evidence="3 4">
    <name type="scientific">Pleomassaria siparia CBS 279.74</name>
    <dbReference type="NCBI Taxonomy" id="1314801"/>
    <lineage>
        <taxon>Eukaryota</taxon>
        <taxon>Fungi</taxon>
        <taxon>Dikarya</taxon>
        <taxon>Ascomycota</taxon>
        <taxon>Pezizomycotina</taxon>
        <taxon>Dothideomycetes</taxon>
        <taxon>Pleosporomycetidae</taxon>
        <taxon>Pleosporales</taxon>
        <taxon>Pleomassariaceae</taxon>
        <taxon>Pleomassaria</taxon>
    </lineage>
</organism>
<keyword evidence="2" id="KW-0472">Membrane</keyword>
<gene>
    <name evidence="3" type="ORF">K504DRAFT_84975</name>
</gene>
<evidence type="ECO:0000256" key="1">
    <source>
        <dbReference type="SAM" id="MobiDB-lite"/>
    </source>
</evidence>
<dbReference type="AlphaFoldDB" id="A0A6G1K0B2"/>
<dbReference type="Proteomes" id="UP000799428">
    <property type="component" value="Unassembled WGS sequence"/>
</dbReference>
<sequence length="113" mass="13512">MPRQTTKTTRTLEEHVTLPYNDARREYKVEARWDNKTRLTSAAAKSRDHSRVWKNILYYIHTCPMFCISIIPIEQTMIMLKRNLPRQTITASRSCEERKRGPWISEKRGYPEK</sequence>
<accession>A0A6G1K0B2</accession>
<proteinExistence type="predicted"/>
<evidence type="ECO:0000256" key="2">
    <source>
        <dbReference type="SAM" id="Phobius"/>
    </source>
</evidence>
<evidence type="ECO:0000313" key="3">
    <source>
        <dbReference type="EMBL" id="KAF2705837.1"/>
    </source>
</evidence>